<name>S5UXU3_STRC3</name>
<evidence type="ECO:0000313" key="1">
    <source>
        <dbReference type="EMBL" id="AGS72098.1"/>
    </source>
</evidence>
<sequence length="99" mass="10429">MGQRIVQAVWRRVDEAGRAELERAVREQAGDPEGLDTAAALRAVLKQALRNYPESSEQLATLAPVPAAGSVTISTSGEKSIATLHIGTAITGDGHTPRL</sequence>
<dbReference type="KEGG" id="sci:B446_26450"/>
<evidence type="ECO:0000313" key="2">
    <source>
        <dbReference type="Proteomes" id="UP000015423"/>
    </source>
</evidence>
<reference evidence="2" key="1">
    <citation type="submission" date="2012-10" db="EMBL/GenBank/DDBJ databases">
        <title>The complete genome sequence of Streptomyces collinus Tu 365.</title>
        <authorList>
            <person name="Ruckert C."/>
            <person name="Szczepanowski R."/>
            <person name="Goesmann A."/>
            <person name="Pross E.K."/>
            <person name="Musiol E.M."/>
            <person name="Blin K."/>
            <person name="Wohlleben W."/>
            <person name="Puhler A."/>
            <person name="Weber T."/>
            <person name="Kalinowski J."/>
        </authorList>
    </citation>
    <scope>NUCLEOTIDE SEQUENCE [LARGE SCALE GENOMIC DNA]</scope>
    <source>
        <strain evidence="2">DSM 40733 / Tue 365</strain>
    </source>
</reference>
<reference evidence="1 2" key="2">
    <citation type="journal article" date="2013" name="J. Biotechnol.">
        <title>Complete genome sequence of the kirromycin producer Streptomyces collinus Tu 365 consisting of a linear chromosome and two linear plasmids.</title>
        <authorList>
            <person name="Ruckert C."/>
            <person name="Szczepanowski R."/>
            <person name="Albersmeier A."/>
            <person name="Goesmann A."/>
            <person name="Iftime D."/>
            <person name="Musiol E.M."/>
            <person name="Blin K."/>
            <person name="Wohlleben W."/>
            <person name="Puhler A."/>
            <person name="Kalinowski J."/>
            <person name="Weber T."/>
        </authorList>
    </citation>
    <scope>NUCLEOTIDE SEQUENCE [LARGE SCALE GENOMIC DNA]</scope>
    <source>
        <strain evidence="2">DSM 40733 / Tue 365</strain>
    </source>
</reference>
<protein>
    <submittedName>
        <fullName evidence="1">Uncharacterized protein</fullName>
    </submittedName>
</protein>
<dbReference type="Proteomes" id="UP000015423">
    <property type="component" value="Chromosome"/>
</dbReference>
<proteinExistence type="predicted"/>
<gene>
    <name evidence="1" type="ORF">B446_26450</name>
</gene>
<keyword evidence="2" id="KW-1185">Reference proteome</keyword>
<dbReference type="RefSeq" id="WP_020942513.1">
    <property type="nucleotide sequence ID" value="NC_021985.1"/>
</dbReference>
<organism evidence="1 2">
    <name type="scientific">Streptomyces collinus (strain DSM 40733 / Tue 365)</name>
    <dbReference type="NCBI Taxonomy" id="1214242"/>
    <lineage>
        <taxon>Bacteria</taxon>
        <taxon>Bacillati</taxon>
        <taxon>Actinomycetota</taxon>
        <taxon>Actinomycetes</taxon>
        <taxon>Kitasatosporales</taxon>
        <taxon>Streptomycetaceae</taxon>
        <taxon>Streptomyces</taxon>
    </lineage>
</organism>
<dbReference type="HOGENOM" id="CLU_2318802_0_0_11"/>
<accession>S5UXU3</accession>
<dbReference type="EMBL" id="CP006259">
    <property type="protein sequence ID" value="AGS72098.1"/>
    <property type="molecule type" value="Genomic_DNA"/>
</dbReference>
<dbReference type="AlphaFoldDB" id="S5UXU3"/>